<gene>
    <name evidence="4" type="ORF">GA0070617_0746</name>
</gene>
<proteinExistence type="predicted"/>
<keyword evidence="1" id="KW-0863">Zinc-finger</keyword>
<reference evidence="4 5" key="1">
    <citation type="submission" date="2016-06" db="EMBL/GenBank/DDBJ databases">
        <authorList>
            <person name="Kjaerup R.B."/>
            <person name="Dalgaard T.S."/>
            <person name="Juul-Madsen H.R."/>
        </authorList>
    </citation>
    <scope>NUCLEOTIDE SEQUENCE [LARGE SCALE GENOMIC DNA]</scope>
    <source>
        <strain evidence="4 5">DSM 45577</strain>
    </source>
</reference>
<dbReference type="Proteomes" id="UP000198937">
    <property type="component" value="Unassembled WGS sequence"/>
</dbReference>
<dbReference type="PROSITE" id="PS50966">
    <property type="entry name" value="ZF_SWIM"/>
    <property type="match status" value="1"/>
</dbReference>
<keyword evidence="1" id="KW-0862">Zinc</keyword>
<name>A0A1C6U244_9ACTN</name>
<feature type="domain" description="SWIM-type" evidence="3">
    <location>
        <begin position="442"/>
        <end position="480"/>
    </location>
</feature>
<evidence type="ECO:0000259" key="3">
    <source>
        <dbReference type="PROSITE" id="PS50966"/>
    </source>
</evidence>
<protein>
    <submittedName>
        <fullName evidence="4">SWIM zinc finger</fullName>
    </submittedName>
</protein>
<feature type="compositionally biased region" description="Low complexity" evidence="2">
    <location>
        <begin position="399"/>
        <end position="416"/>
    </location>
</feature>
<dbReference type="RefSeq" id="WP_091433920.1">
    <property type="nucleotide sequence ID" value="NZ_BMMJ01000006.1"/>
</dbReference>
<dbReference type="EMBL" id="FMIA01000002">
    <property type="protein sequence ID" value="SCL48003.1"/>
    <property type="molecule type" value="Genomic_DNA"/>
</dbReference>
<feature type="compositionally biased region" description="Basic and acidic residues" evidence="2">
    <location>
        <begin position="484"/>
        <end position="507"/>
    </location>
</feature>
<keyword evidence="1" id="KW-0479">Metal-binding</keyword>
<evidence type="ECO:0000313" key="4">
    <source>
        <dbReference type="EMBL" id="SCL48003.1"/>
    </source>
</evidence>
<feature type="region of interest" description="Disordered" evidence="2">
    <location>
        <begin position="389"/>
        <end position="416"/>
    </location>
</feature>
<dbReference type="OrthoDB" id="7821105at2"/>
<dbReference type="STRING" id="683228.GA0070617_0746"/>
<accession>A0A1C6U244</accession>
<dbReference type="AlphaFoldDB" id="A0A1C6U244"/>
<sequence>MSAVQTYRYLGSSALSGDGLALQTSGGPAPNPRFFDGFLTTPHAAAVGLLAVAEVARTRYHRPVSPASLDPVVTGSRDRLRFESFSGCCGVYARMDALPEGLDGDVVEHGTTNVDVNNPLREALARVGGLDPLHLSVGPDDLTVSTLDGPVVEKKVPLPVRWLRGFAEVQVLAARFEPRAEIPATEAAAFLRRLPAGNDRAVLWVVPAGRSLRLTSRPVPGAVCLAGASRLVALRPMLRFAKTLRVYGPTVAPGSAPVPSTWELDTGALRLSLTLSPEPYRGFSGEGAALTALAGDDVVDDADLISALLSWDPTVDVDHLAGQAGLDPTRVRGALAQLGTAGRVGYDVAEAAYFHRVMPYDAGRAERDNPRLVGARALLEAGAVTLDDDAAGSAGGTGDTADSAGGTGDTAGSAGTAGAAGGVAGGSAALAAATVRSGEQVYRVRHLPDGSLTCTCPWWAKHRGQRGPCRHALATRMLLTNDPTADRADHEQADHEQAETELMGERA</sequence>
<dbReference type="GO" id="GO:0008270">
    <property type="term" value="F:zinc ion binding"/>
    <property type="evidence" value="ECO:0007669"/>
    <property type="project" value="UniProtKB-KW"/>
</dbReference>
<keyword evidence="5" id="KW-1185">Reference proteome</keyword>
<evidence type="ECO:0000313" key="5">
    <source>
        <dbReference type="Proteomes" id="UP000198937"/>
    </source>
</evidence>
<evidence type="ECO:0000256" key="2">
    <source>
        <dbReference type="SAM" id="MobiDB-lite"/>
    </source>
</evidence>
<dbReference type="InterPro" id="IPR007527">
    <property type="entry name" value="Znf_SWIM"/>
</dbReference>
<evidence type="ECO:0000256" key="1">
    <source>
        <dbReference type="PROSITE-ProRule" id="PRU00325"/>
    </source>
</evidence>
<organism evidence="4 5">
    <name type="scientific">Micromonospora yangpuensis</name>
    <dbReference type="NCBI Taxonomy" id="683228"/>
    <lineage>
        <taxon>Bacteria</taxon>
        <taxon>Bacillati</taxon>
        <taxon>Actinomycetota</taxon>
        <taxon>Actinomycetes</taxon>
        <taxon>Micromonosporales</taxon>
        <taxon>Micromonosporaceae</taxon>
        <taxon>Micromonospora</taxon>
    </lineage>
</organism>
<dbReference type="Pfam" id="PF04434">
    <property type="entry name" value="SWIM"/>
    <property type="match status" value="1"/>
</dbReference>
<feature type="region of interest" description="Disordered" evidence="2">
    <location>
        <begin position="481"/>
        <end position="507"/>
    </location>
</feature>